<dbReference type="Pfam" id="PF06892">
    <property type="entry name" value="Phage_CP76"/>
    <property type="match status" value="1"/>
</dbReference>
<evidence type="ECO:0000313" key="1">
    <source>
        <dbReference type="EMBL" id="MEQ1403860.1"/>
    </source>
</evidence>
<comment type="caution">
    <text evidence="1">The sequence shown here is derived from an EMBL/GenBank/DDBJ whole genome shotgun (WGS) entry which is preliminary data.</text>
</comment>
<evidence type="ECO:0000313" key="2">
    <source>
        <dbReference type="Proteomes" id="UP001496627"/>
    </source>
</evidence>
<sequence length="155" mass="16569">MRTISDKQALTLKAATRRAIDMAGGGEAFSHATRIKAGNLSKYGSPNEDNAETFMPIDVAVECDIEAGSPTILSTMAEMLGYQLVPIAGAKAETGERINIVDALNIANEAADVVRAITEGLADGHICAADRKEITREIDEALRAMKQALRKMEAH</sequence>
<accession>A0ABV0LW73</accession>
<proteinExistence type="predicted"/>
<dbReference type="EMBL" id="JBEAAL010000001">
    <property type="protein sequence ID" value="MEQ1403860.1"/>
    <property type="molecule type" value="Genomic_DNA"/>
</dbReference>
<dbReference type="RefSeq" id="WP_348862162.1">
    <property type="nucleotide sequence ID" value="NZ_JBEAAL010000001.1"/>
</dbReference>
<reference evidence="1 2" key="1">
    <citation type="submission" date="2024-05" db="EMBL/GenBank/DDBJ databases">
        <title>Neorhizobium sp. Rsf11, a plant growth promoting and heavy metal resistant PAH-degrader.</title>
        <authorList>
            <person name="Golubev S.N."/>
            <person name="Muratova A.Y."/>
            <person name="Markelova M.I."/>
        </authorList>
    </citation>
    <scope>NUCLEOTIDE SEQUENCE [LARGE SCALE GENOMIC DNA]</scope>
    <source>
        <strain evidence="1 2">Rsf11</strain>
    </source>
</reference>
<organism evidence="1 2">
    <name type="scientific">Neorhizobium phenanthreniclasticum</name>
    <dbReference type="NCBI Taxonomy" id="3157917"/>
    <lineage>
        <taxon>Bacteria</taxon>
        <taxon>Pseudomonadati</taxon>
        <taxon>Pseudomonadota</taxon>
        <taxon>Alphaproteobacteria</taxon>
        <taxon>Hyphomicrobiales</taxon>
        <taxon>Rhizobiaceae</taxon>
        <taxon>Rhizobium/Agrobacterium group</taxon>
        <taxon>Neorhizobium</taxon>
    </lineage>
</organism>
<protein>
    <submittedName>
        <fullName evidence="1">Phage regulatory CII family protein</fullName>
    </submittedName>
</protein>
<gene>
    <name evidence="1" type="ORF">ABK249_02845</name>
</gene>
<dbReference type="InterPro" id="IPR009679">
    <property type="entry name" value="Phage_186_CII-like"/>
</dbReference>
<keyword evidence="2" id="KW-1185">Reference proteome</keyword>
<name>A0ABV0LW73_9HYPH</name>
<dbReference type="Proteomes" id="UP001496627">
    <property type="component" value="Unassembled WGS sequence"/>
</dbReference>